<dbReference type="Proteomes" id="UP000297043">
    <property type="component" value="Segment"/>
</dbReference>
<dbReference type="GeneID" id="77950975"/>
<dbReference type="EMBL" id="MK660712">
    <property type="protein sequence ID" value="QBZ73187.1"/>
    <property type="molecule type" value="Genomic_DNA"/>
</dbReference>
<proteinExistence type="predicted"/>
<dbReference type="KEGG" id="vg:77950975"/>
<evidence type="ECO:0000313" key="1">
    <source>
        <dbReference type="EMBL" id="QBZ73187.1"/>
    </source>
</evidence>
<protein>
    <submittedName>
        <fullName evidence="1">Minor tail protein</fullName>
    </submittedName>
</protein>
<keyword evidence="2" id="KW-1185">Reference proteome</keyword>
<gene>
    <name evidence="1" type="primary">16</name>
    <name evidence="1" type="ORF">SEA_EPICDAB_16</name>
</gene>
<evidence type="ECO:0000313" key="2">
    <source>
        <dbReference type="Proteomes" id="UP000297043"/>
    </source>
</evidence>
<dbReference type="RefSeq" id="YP_010674658.1">
    <property type="nucleotide sequence ID" value="NC_070997.1"/>
</dbReference>
<reference evidence="1 2" key="1">
    <citation type="submission" date="2019-03" db="EMBL/GenBank/DDBJ databases">
        <authorList>
            <person name="Fakhre F."/>
            <person name="Gonzalez R.M."/>
            <person name="Howells E.K."/>
            <person name="Otero L.A."/>
            <person name="Pegoraro K.N."/>
            <person name="Robichaux K.C."/>
            <person name="Rodier A."/>
            <person name="Sadowski C.L."/>
            <person name="Carter V.P."/>
            <person name="Gray A.D."/>
            <person name="Klein G.C."/>
            <person name="Lebosada C."/>
            <person name="Miklaszewski C.M."/>
            <person name="Sutton S.N."/>
            <person name="Pollenz R.S."/>
            <person name="Garlena R.A."/>
            <person name="Russell D.A."/>
            <person name="Pope W.H."/>
            <person name="Jacobs-Sera D."/>
            <person name="Hatfull G.F."/>
        </authorList>
    </citation>
    <scope>NUCLEOTIDE SEQUENCE [LARGE SCALE GENOMIC DNA]</scope>
</reference>
<accession>A0A4D6E3F1</accession>
<sequence>MSAPAAQVRPTPRLVLDGQTLACGLDVDNPTVPVVLDGLTVSWGRETIWDEPDTTTLTITLFDRVGAWAGRIDEARAVGAPLALWATDTAAGFDHLVFHGAVSGVKAKPRKRSRPDAEWIVTLTVSDPTAGLGNATVQWNGDWPHETLQARAVKAAGVVQAATGIAELYFDPARVAARVAPWTPEGTTRELVQRLYDCTASSWTYVPHENVIRSVDRLRLPVRGLLTLARVPADDARHLLTVATAAGPYDPGSSTGPWPSATLAACWVAADDAELTQTKTQAITRVITKWHNWANDNGREVHTRVEDQNPPTADRNELVHDSWLSDGRDVDPIILSTFNRATGEGRRALHPAITYDTRHTDGGFADRAAATRCLTPAETNGLISVPGSPFADWLWSVPVFRPSGGRIAYRGRRWHISYTLQWPALDFTGAPALFTWADFAAAGDRLTYDGPDTVLDESLTYATMENVALPSNWPTIWK</sequence>
<name>A0A4D6E3F1_9CAUD</name>
<organism evidence="1 2">
    <name type="scientific">Gordonia phage EricDab</name>
    <dbReference type="NCBI Taxonomy" id="3070616"/>
    <lineage>
        <taxon>Viruses</taxon>
        <taxon>Duplodnaviria</taxon>
        <taxon>Heunggongvirae</taxon>
        <taxon>Uroviricota</taxon>
        <taxon>Caudoviricetes</taxon>
        <taxon>Ericdabvirus</taxon>
        <taxon>Ericdabvirus ericdab</taxon>
    </lineage>
</organism>